<dbReference type="InterPro" id="IPR003593">
    <property type="entry name" value="AAA+_ATPase"/>
</dbReference>
<dbReference type="SMART" id="SM00382">
    <property type="entry name" value="AAA"/>
    <property type="match status" value="1"/>
</dbReference>
<dbReference type="EMBL" id="JADBEO010000021">
    <property type="protein sequence ID" value="MDR4307176.1"/>
    <property type="molecule type" value="Genomic_DNA"/>
</dbReference>
<proteinExistence type="inferred from homology"/>
<dbReference type="InterPro" id="IPR003959">
    <property type="entry name" value="ATPase_AAA_core"/>
</dbReference>
<comment type="similarity">
    <text evidence="1">Belongs to the AAA ATPase family.</text>
</comment>
<keyword evidence="4" id="KW-1185">Reference proteome</keyword>
<comment type="caution">
    <text evidence="3">The sequence shown here is derived from an EMBL/GenBank/DDBJ whole genome shotgun (WGS) entry which is preliminary data.</text>
</comment>
<protein>
    <submittedName>
        <fullName evidence="3">AAA family ATPase</fullName>
    </submittedName>
</protein>
<gene>
    <name evidence="3" type="ORF">IHQ68_11150</name>
</gene>
<dbReference type="PANTHER" id="PTHR23076">
    <property type="entry name" value="METALLOPROTEASE M41 FTSH"/>
    <property type="match status" value="1"/>
</dbReference>
<dbReference type="Pfam" id="PF01434">
    <property type="entry name" value="Peptidase_M41"/>
    <property type="match status" value="1"/>
</dbReference>
<feature type="domain" description="AAA+ ATPase" evidence="2">
    <location>
        <begin position="284"/>
        <end position="426"/>
    </location>
</feature>
<accession>A0ABU1DGJ7</accession>
<dbReference type="InterPro" id="IPR003960">
    <property type="entry name" value="ATPase_AAA_CS"/>
</dbReference>
<dbReference type="InterPro" id="IPR037219">
    <property type="entry name" value="Peptidase_M41-like"/>
</dbReference>
<dbReference type="Gene3D" id="3.40.50.300">
    <property type="entry name" value="P-loop containing nucleotide triphosphate hydrolases"/>
    <property type="match status" value="1"/>
</dbReference>
<evidence type="ECO:0000313" key="4">
    <source>
        <dbReference type="Proteomes" id="UP001181622"/>
    </source>
</evidence>
<dbReference type="Pfam" id="PF00004">
    <property type="entry name" value="AAA"/>
    <property type="match status" value="1"/>
</dbReference>
<keyword evidence="1" id="KW-0067">ATP-binding</keyword>
<organism evidence="3 4">
    <name type="scientific">Chelatococcus sambhunathii</name>
    <dbReference type="NCBI Taxonomy" id="363953"/>
    <lineage>
        <taxon>Bacteria</taxon>
        <taxon>Pseudomonadati</taxon>
        <taxon>Pseudomonadota</taxon>
        <taxon>Alphaproteobacteria</taxon>
        <taxon>Hyphomicrobiales</taxon>
        <taxon>Chelatococcaceae</taxon>
        <taxon>Chelatococcus</taxon>
    </lineage>
</organism>
<dbReference type="InterPro" id="IPR000642">
    <property type="entry name" value="Peptidase_M41"/>
</dbReference>
<dbReference type="Proteomes" id="UP001181622">
    <property type="component" value="Unassembled WGS sequence"/>
</dbReference>
<reference evidence="3" key="1">
    <citation type="submission" date="2020-10" db="EMBL/GenBank/DDBJ databases">
        <authorList>
            <person name="Abbas A."/>
            <person name="Razzaq R."/>
            <person name="Waqas M."/>
            <person name="Abbas N."/>
            <person name="Nielsen T.K."/>
            <person name="Hansen L.H."/>
            <person name="Hussain S."/>
            <person name="Shahid M."/>
        </authorList>
    </citation>
    <scope>NUCLEOTIDE SEQUENCE</scope>
    <source>
        <strain evidence="3">S14</strain>
    </source>
</reference>
<dbReference type="Gene3D" id="1.20.58.760">
    <property type="entry name" value="Peptidase M41"/>
    <property type="match status" value="1"/>
</dbReference>
<dbReference type="PROSITE" id="PS00674">
    <property type="entry name" value="AAA"/>
    <property type="match status" value="1"/>
</dbReference>
<dbReference type="SUPFAM" id="SSF140990">
    <property type="entry name" value="FtsH protease domain-like"/>
    <property type="match status" value="1"/>
</dbReference>
<evidence type="ECO:0000256" key="1">
    <source>
        <dbReference type="RuleBase" id="RU003651"/>
    </source>
</evidence>
<evidence type="ECO:0000313" key="3">
    <source>
        <dbReference type="EMBL" id="MDR4307176.1"/>
    </source>
</evidence>
<dbReference type="CDD" id="cd19481">
    <property type="entry name" value="RecA-like_protease"/>
    <property type="match status" value="1"/>
</dbReference>
<dbReference type="InterPro" id="IPR027417">
    <property type="entry name" value="P-loop_NTPase"/>
</dbReference>
<dbReference type="PANTHER" id="PTHR23076:SF97">
    <property type="entry name" value="ATP-DEPENDENT ZINC METALLOPROTEASE YME1L1"/>
    <property type="match status" value="1"/>
</dbReference>
<name>A0ABU1DGJ7_9HYPH</name>
<dbReference type="PRINTS" id="PR00830">
    <property type="entry name" value="ENDOLAPTASE"/>
</dbReference>
<keyword evidence="1" id="KW-0547">Nucleotide-binding</keyword>
<dbReference type="SUPFAM" id="SSF52540">
    <property type="entry name" value="P-loop containing nucleoside triphosphate hydrolases"/>
    <property type="match status" value="1"/>
</dbReference>
<dbReference type="RefSeq" id="WP_309391775.1">
    <property type="nucleotide sequence ID" value="NZ_JADBEO010000021.1"/>
</dbReference>
<sequence>MTGANAPRTTGLVATFKEEETRYTSTSLARLDRSQVEPADEADELPILDDPDVPFVKATLKEAKDTEPYTDFAEPDLRPASSVAFARAAITELLPRKVRRAIERGEPLVVLIETQTPSWVVPVVLAASEFWPNTRRVYVNKAPSRFDQPVTLAADRPVIAVFNNPAWLPPGYVDAADVRVRLRLTPKIVREGLRLALGRGAAVTPRDFTGLDLPDLVMAVRPRSGAAAAVRRMRRTAERRITGRAYDTTPTLDQLKGYGRATAEIELIAGEARDWIAADAAGAPPPSILLHGSPGTGKTMVAKSIARTLGLPIVITSVSEWFSRTDGNLGDVAKAAQTFFDRLATTAPAVGFLDELDALPDRARLSDRGRDWWAPIVTGVLLMIDRVRAERPSVILIGATNHIDRLDEALKRPGRFDRHIEIRPPETAEELSDILRHHLGDDLRHQDIAGAARLGIGATGAEAEAWVKQARQRARAACRPMTLADLIEVIAPSDATPPELRRAIALHEAAHAVVGLALGRSLESVSIVSKGSMGGVTIFAPGSRVLSRDDLERQVMTTLAGRAADILLSGGATTGASSDLRQATALVTAIHVSFGLADTLLARVPPERAEEALALDPELRRVVANDLDRLMQETMELVATREAEVRALADVLLKQRCVMGGAVVEGRER</sequence>
<evidence type="ECO:0000259" key="2">
    <source>
        <dbReference type="SMART" id="SM00382"/>
    </source>
</evidence>